<dbReference type="EMBL" id="CP036269">
    <property type="protein sequence ID" value="QDT41055.1"/>
    <property type="molecule type" value="Genomic_DNA"/>
</dbReference>
<evidence type="ECO:0000313" key="3">
    <source>
        <dbReference type="Proteomes" id="UP000317171"/>
    </source>
</evidence>
<evidence type="ECO:0000256" key="1">
    <source>
        <dbReference type="SAM" id="MobiDB-lite"/>
    </source>
</evidence>
<evidence type="ECO:0000313" key="2">
    <source>
        <dbReference type="EMBL" id="QDT41055.1"/>
    </source>
</evidence>
<reference evidence="2 3" key="1">
    <citation type="submission" date="2019-02" db="EMBL/GenBank/DDBJ databases">
        <title>Deep-cultivation of Planctomycetes and their phenomic and genomic characterization uncovers novel biology.</title>
        <authorList>
            <person name="Wiegand S."/>
            <person name="Jogler M."/>
            <person name="Boedeker C."/>
            <person name="Pinto D."/>
            <person name="Vollmers J."/>
            <person name="Rivas-Marin E."/>
            <person name="Kohn T."/>
            <person name="Peeters S.H."/>
            <person name="Heuer A."/>
            <person name="Rast P."/>
            <person name="Oberbeckmann S."/>
            <person name="Bunk B."/>
            <person name="Jeske O."/>
            <person name="Meyerdierks A."/>
            <person name="Storesund J.E."/>
            <person name="Kallscheuer N."/>
            <person name="Luecker S."/>
            <person name="Lage O.M."/>
            <person name="Pohl T."/>
            <person name="Merkel B.J."/>
            <person name="Hornburger P."/>
            <person name="Mueller R.-W."/>
            <person name="Bruemmer F."/>
            <person name="Labrenz M."/>
            <person name="Spormann A.M."/>
            <person name="Op den Camp H."/>
            <person name="Overmann J."/>
            <person name="Amann R."/>
            <person name="Jetten M.S.M."/>
            <person name="Mascher T."/>
            <person name="Medema M.H."/>
            <person name="Devos D.P."/>
            <person name="Kaster A.-K."/>
            <person name="Ovreas L."/>
            <person name="Rohde M."/>
            <person name="Galperin M.Y."/>
            <person name="Jogler C."/>
        </authorList>
    </citation>
    <scope>NUCLEOTIDE SEQUENCE [LARGE SCALE GENOMIC DNA]</scope>
    <source>
        <strain evidence="2 3">Pan241w</strain>
    </source>
</reference>
<dbReference type="AlphaFoldDB" id="A0A517RAZ4"/>
<feature type="region of interest" description="Disordered" evidence="1">
    <location>
        <begin position="73"/>
        <end position="94"/>
    </location>
</feature>
<protein>
    <submittedName>
        <fullName evidence="2">Uncharacterized protein</fullName>
    </submittedName>
</protein>
<name>A0A517RAZ4_9PLAN</name>
<gene>
    <name evidence="2" type="ORF">Pan241w_11140</name>
</gene>
<sequence length="614" mass="67893">MFNAALDSPGSWFDCLNVGDDYEAKDDRRKDENLVIPGFSVVEIVGIRKINDDHFVHEVRLNRPRTATSVEADANTVGSGSNQAFTGPGDIPKNHSGRIKFAPAMCRFTGNEADTEKIHGRYKAPERTNGGKYTSAEYDAFEEQERLFGQGKRVQLIGTPDGSLKLPSGEDNSDQQFITGWDVMGVYKYRTGEKTKGKKDDEDKTKNLLVMVAPAASAPPPAILFMTKEPITQQSFESATVAVDFIKHVNPNSKTWNQKYWVNYNGVFGHEFKYEFHDENDVNVSASVLITSSANEVKTALEAFSWIGEGNVEVYSPGGLSGRLIIEFVGELAGMEVPKLYRRRIIDTSIPDIPLSTTASGAIYVPEIISYELEPTDMKPSAGENTVTLTPATSNLSGSYFTVGARNLFSHDYETGKRRPWRTEFYDSSYASAGGYSGGPFGYWGAARAYNDSTLYWDGSKIVSGVYYLLQSVYALAYTDDDVLNGPYDRDESGTVVGEATGKYNAKGYDANLLDKNGYDPAGYDVNGLDENGSTWGYFGAWGHFHHGAVSHDTPHKNDHGIDRRFPQWQEYSAGSIGVAVWVDGTGYVVSNIEDRDFYIDTDLIGHRDRTTTY</sequence>
<dbReference type="OrthoDB" id="290748at2"/>
<dbReference type="RefSeq" id="WP_145212028.1">
    <property type="nucleotide sequence ID" value="NZ_CP036269.1"/>
</dbReference>
<dbReference type="Proteomes" id="UP000317171">
    <property type="component" value="Chromosome"/>
</dbReference>
<organism evidence="2 3">
    <name type="scientific">Gimesia alba</name>
    <dbReference type="NCBI Taxonomy" id="2527973"/>
    <lineage>
        <taxon>Bacteria</taxon>
        <taxon>Pseudomonadati</taxon>
        <taxon>Planctomycetota</taxon>
        <taxon>Planctomycetia</taxon>
        <taxon>Planctomycetales</taxon>
        <taxon>Planctomycetaceae</taxon>
        <taxon>Gimesia</taxon>
    </lineage>
</organism>
<dbReference type="KEGG" id="gaz:Pan241w_11140"/>
<proteinExistence type="predicted"/>
<accession>A0A517RAZ4</accession>
<keyword evidence="3" id="KW-1185">Reference proteome</keyword>
<feature type="compositionally biased region" description="Polar residues" evidence="1">
    <location>
        <begin position="76"/>
        <end position="85"/>
    </location>
</feature>